<feature type="compositionally biased region" description="Polar residues" evidence="2">
    <location>
        <begin position="325"/>
        <end position="344"/>
    </location>
</feature>
<feature type="region of interest" description="Disordered" evidence="2">
    <location>
        <begin position="460"/>
        <end position="506"/>
    </location>
</feature>
<dbReference type="InterPro" id="IPR058902">
    <property type="entry name" value="zf_C2H2_ZNF292/Rlf"/>
</dbReference>
<feature type="compositionally biased region" description="Polar residues" evidence="2">
    <location>
        <begin position="1"/>
        <end position="18"/>
    </location>
</feature>
<proteinExistence type="predicted"/>
<dbReference type="InterPro" id="IPR013087">
    <property type="entry name" value="Znf_C2H2_type"/>
</dbReference>
<feature type="region of interest" description="Disordered" evidence="2">
    <location>
        <begin position="763"/>
        <end position="787"/>
    </location>
</feature>
<evidence type="ECO:0000259" key="3">
    <source>
        <dbReference type="PROSITE" id="PS50157"/>
    </source>
</evidence>
<keyword evidence="1" id="KW-0862">Zinc</keyword>
<feature type="region of interest" description="Disordered" evidence="2">
    <location>
        <begin position="1"/>
        <end position="48"/>
    </location>
</feature>
<evidence type="ECO:0000313" key="5">
    <source>
        <dbReference type="Proteomes" id="UP001221898"/>
    </source>
</evidence>
<dbReference type="GO" id="GO:0005634">
    <property type="term" value="C:nucleus"/>
    <property type="evidence" value="ECO:0007669"/>
    <property type="project" value="UniProtKB-SubCell"/>
</dbReference>
<keyword evidence="1" id="KW-0863">Zinc-finger</keyword>
<feature type="region of interest" description="Disordered" evidence="2">
    <location>
        <begin position="583"/>
        <end position="609"/>
    </location>
</feature>
<evidence type="ECO:0000313" key="4">
    <source>
        <dbReference type="EMBL" id="KAJ8367729.1"/>
    </source>
</evidence>
<feature type="domain" description="C2H2-type" evidence="3">
    <location>
        <begin position="1404"/>
        <end position="1429"/>
    </location>
</feature>
<dbReference type="GO" id="GO:0008270">
    <property type="term" value="F:zinc ion binding"/>
    <property type="evidence" value="ECO:0007669"/>
    <property type="project" value="UniProtKB-KW"/>
</dbReference>
<feature type="compositionally biased region" description="Acidic residues" evidence="2">
    <location>
        <begin position="1707"/>
        <end position="1723"/>
    </location>
</feature>
<feature type="region of interest" description="Disordered" evidence="2">
    <location>
        <begin position="291"/>
        <end position="344"/>
    </location>
</feature>
<dbReference type="SUPFAM" id="SSF57667">
    <property type="entry name" value="beta-beta-alpha zinc fingers"/>
    <property type="match status" value="2"/>
</dbReference>
<dbReference type="GO" id="GO:0003677">
    <property type="term" value="F:DNA binding"/>
    <property type="evidence" value="ECO:0007669"/>
    <property type="project" value="UniProtKB-KW"/>
</dbReference>
<comment type="caution">
    <text evidence="4">The sequence shown here is derived from an EMBL/GenBank/DDBJ whole genome shotgun (WGS) entry which is preliminary data.</text>
</comment>
<name>A0AAD7R877_9TELE</name>
<feature type="compositionally biased region" description="Basic residues" evidence="2">
    <location>
        <begin position="1609"/>
        <end position="1627"/>
    </location>
</feature>
<feature type="region of interest" description="Disordered" evidence="2">
    <location>
        <begin position="1581"/>
        <end position="1633"/>
    </location>
</feature>
<feature type="region of interest" description="Disordered" evidence="2">
    <location>
        <begin position="1304"/>
        <end position="1358"/>
    </location>
</feature>
<dbReference type="EMBL" id="JAINUG010000454">
    <property type="protein sequence ID" value="KAJ8367729.1"/>
    <property type="molecule type" value="Genomic_DNA"/>
</dbReference>
<reference evidence="4" key="1">
    <citation type="journal article" date="2023" name="Science">
        <title>Genome structures resolve the early diversification of teleost fishes.</title>
        <authorList>
            <person name="Parey E."/>
            <person name="Louis A."/>
            <person name="Montfort J."/>
            <person name="Bouchez O."/>
            <person name="Roques C."/>
            <person name="Iampietro C."/>
            <person name="Lluch J."/>
            <person name="Castinel A."/>
            <person name="Donnadieu C."/>
            <person name="Desvignes T."/>
            <person name="Floi Bucao C."/>
            <person name="Jouanno E."/>
            <person name="Wen M."/>
            <person name="Mejri S."/>
            <person name="Dirks R."/>
            <person name="Jansen H."/>
            <person name="Henkel C."/>
            <person name="Chen W.J."/>
            <person name="Zahm M."/>
            <person name="Cabau C."/>
            <person name="Klopp C."/>
            <person name="Thompson A.W."/>
            <person name="Robinson-Rechavi M."/>
            <person name="Braasch I."/>
            <person name="Lecointre G."/>
            <person name="Bobe J."/>
            <person name="Postlethwait J.H."/>
            <person name="Berthelot C."/>
            <person name="Roest Crollius H."/>
            <person name="Guiguen Y."/>
        </authorList>
    </citation>
    <scope>NUCLEOTIDE SEQUENCE</scope>
    <source>
        <strain evidence="4">NC1722</strain>
    </source>
</reference>
<dbReference type="GO" id="GO:0000981">
    <property type="term" value="F:DNA-binding transcription factor activity, RNA polymerase II-specific"/>
    <property type="evidence" value="ECO:0007669"/>
    <property type="project" value="TreeGrafter"/>
</dbReference>
<feature type="region of interest" description="Disordered" evidence="2">
    <location>
        <begin position="1248"/>
        <end position="1283"/>
    </location>
</feature>
<feature type="compositionally biased region" description="Basic and acidic residues" evidence="2">
    <location>
        <begin position="472"/>
        <end position="481"/>
    </location>
</feature>
<feature type="compositionally biased region" description="Low complexity" evidence="2">
    <location>
        <begin position="1323"/>
        <end position="1358"/>
    </location>
</feature>
<feature type="domain" description="C2H2-type" evidence="3">
    <location>
        <begin position="1150"/>
        <end position="1178"/>
    </location>
</feature>
<feature type="compositionally biased region" description="Polar residues" evidence="2">
    <location>
        <begin position="588"/>
        <end position="609"/>
    </location>
</feature>
<keyword evidence="1" id="KW-0479">Metal-binding</keyword>
<dbReference type="Gene3D" id="3.30.160.60">
    <property type="entry name" value="Classic Zinc Finger"/>
    <property type="match status" value="3"/>
</dbReference>
<keyword evidence="5" id="KW-1185">Reference proteome</keyword>
<evidence type="ECO:0000256" key="1">
    <source>
        <dbReference type="PROSITE-ProRule" id="PRU00042"/>
    </source>
</evidence>
<sequence length="1940" mass="213724">MPNSDETMVRSSGENFTAYSDRPGFENSLPSSLRDPRQAGLEGQTHTSLQYQNVTQESLAPSVPDLQPPCAQNLVPFPALGPSVQGLLPTQPLDWSCSHNQTPSREPQEFCSYEWKRPEFSRSVFCKSDVTEPSQLAFPQDAAAVVNKDHYGCAGSVPVNPPCAFLGERPAAERVPPCMSNVTPPPQPLVVPVVPPQTAPVPVVLVGTGSQISHPPQSNPAAPAGAKQRHYCPFETCTRNYSCPKSVTKHMKSAHPEFYVEWRLAKENSKISKAITRKASVERNTVPPVAPAQSTAHHQWPYGPGSRNPPASPANPAENVLCPVSLSQPGRSESETAPTHTRPMQANVANSSLWPLPAGSSSVNSGHSACQVSDDLPPHLQFLANQLFPPEMSKPHTGHPTQQASGHASDAMVPVYNGVSDTNQISAGHNAANLCMMPQMHSGAWQSEIQTNTSLDLSCQQADQAASQKALHSPDGRRGQDDLSGPALQNHSEASHPISRPPVGQASQLSALLSGTRFCPPRFTTNVAPDAPPQMPHEGLVHISTPSHTTSPHMGGLVSSELTSAVDVCHLLVPSILDSIKDSLHDQPGNSPALPQQVQNSLPSGLSSSERMACSQMRSELPSKGEPWLSRAHAGPIEMRSKISEPDTTQAGRKAKHDKRTKWPAIIKDGKYICCRCFREFQSPKSLGGHLSKRSLCKDLNQSDCTAGVPPTLLSQKPPHTVNAYHRPAASNINPNMPCKDEPVQTLVSGAMEPEFSPNVTLTQANSSLSEDKRDGETLKPFIDNPPIPSLFESCQSPQGTFQKPCDSSPFNSLLPESTVIQHTGSLHYEYCKDGFPGSEEPERVGSVFSRPLPSLQVQKNSPTSHLNEILRAEALRKMSELKGNGLSSDHLLAAIASLAQNLTTDPSPQITSPDAEKMASMLRSPPDYPQQTNCEENIKQKLRHQILAGDLLRRGNSCREQVTSLSTNSESSGVPQASARCQSTGTSMAIQKVVKLECEAQCSSQTGGSLGVCGTSLSGEPIMTDKGQAPVWSAGEDENVMEIQRALQRLDLDKETIEYLSSVDGCPPVGVSGCSDKIQNAEFLKPLVVSATEKGHVVDVAKPFLCEKEGCKYGAMTKEALFKHLSRAHDYTMEMINELKKSPAKLSPYRCPLCTKTFTRNTNLRVHCQSIHRLSREEFVKQKISLQSNKKIVTHSIPEENERNNRNSSCRMNPFCTQNVSLNYATTKNCTDKRHGQLPIASAQVSSVYSPKTKGDYGSDSFREQTSDRQSVSELTEDLSVGEQVHSVGRQTKGVAVLRHHKEGQSIIRPPQPIACPDVQRASQAGQSSASQLAGPAGSSGLSAAGSSQAGSSCAGSASLENVGPKLLKPKMVKSRIENPHKTKEKKEKADEVDEVLSPYRPYRCVREGCVAAFTIQQNLILHYKAVHQSALLKFNMDAEDDDHCEDLKCEGEDEEERIREFRCQVKDCSRIFPQITGLLQHYLQLHKFTVKKAGTLMSDVNFQCDQPECTSSFSALQRYVEHVEEHHKVARVTTGDGAEETFRCECDGCDRVYATRSNVLRHVMKKHRDFYKLLMRKQKRREREQRATKKAKIAGVTTDCGKENREKQKHGQKGSNRRRNPRARSHWSSFGRPALKSLEEASGMCTRKFPLQYPCMLKGCDYVLSSERKVLRHYASHGLTERYIEEQRSGFIFCKKNSRYRDATEREDDVTESSEDEDEAGAEERKTESSTLASGQEEGLEPPEAEKESDQSSESKAVESVVMKRKRGRPRKVENGQRKPVASGSRRESLRNGSSKVNRVGGAVGRRDLFQVQPERMMSTSSFKPVGFQVSFLHFLEKSSEPAHPAKRKTTELSDEAPTKRRCTLQQRAVNIMCERPALYRRVRDYHDLVDFRNPLRLKYGKNVKIVVDRTFSNGADLLLKQLQEMRPMVILKKWLYS</sequence>
<dbReference type="Proteomes" id="UP001221898">
    <property type="component" value="Unassembled WGS sequence"/>
</dbReference>
<dbReference type="InterPro" id="IPR052251">
    <property type="entry name" value="GH-ZnFinger_Regulators"/>
</dbReference>
<gene>
    <name evidence="4" type="ORF">AAFF_G00310970</name>
</gene>
<organism evidence="4 5">
    <name type="scientific">Aldrovandia affinis</name>
    <dbReference type="NCBI Taxonomy" id="143900"/>
    <lineage>
        <taxon>Eukaryota</taxon>
        <taxon>Metazoa</taxon>
        <taxon>Chordata</taxon>
        <taxon>Craniata</taxon>
        <taxon>Vertebrata</taxon>
        <taxon>Euteleostomi</taxon>
        <taxon>Actinopterygii</taxon>
        <taxon>Neopterygii</taxon>
        <taxon>Teleostei</taxon>
        <taxon>Notacanthiformes</taxon>
        <taxon>Halosauridae</taxon>
        <taxon>Aldrovandia</taxon>
    </lineage>
</organism>
<dbReference type="InterPro" id="IPR036236">
    <property type="entry name" value="Znf_C2H2_sf"/>
</dbReference>
<dbReference type="SMART" id="SM00355">
    <property type="entry name" value="ZnF_C2H2"/>
    <property type="match status" value="8"/>
</dbReference>
<feature type="domain" description="C2H2-type" evidence="3">
    <location>
        <begin position="1463"/>
        <end position="1488"/>
    </location>
</feature>
<feature type="compositionally biased region" description="Basic and acidic residues" evidence="2">
    <location>
        <begin position="1376"/>
        <end position="1391"/>
    </location>
</feature>
<feature type="region of interest" description="Disordered" evidence="2">
    <location>
        <begin position="1704"/>
        <end position="1802"/>
    </location>
</feature>
<dbReference type="PROSITE" id="PS00028">
    <property type="entry name" value="ZINC_FINGER_C2H2_1"/>
    <property type="match status" value="6"/>
</dbReference>
<protein>
    <recommendedName>
        <fullName evidence="3">C2H2-type domain-containing protein</fullName>
    </recommendedName>
</protein>
<dbReference type="Pfam" id="PF26218">
    <property type="entry name" value="zf_C2H2_ZNF292"/>
    <property type="match status" value="2"/>
</dbReference>
<accession>A0AAD7R877</accession>
<feature type="region of interest" description="Disordered" evidence="2">
    <location>
        <begin position="1370"/>
        <end position="1391"/>
    </location>
</feature>
<dbReference type="PANTHER" id="PTHR15507">
    <property type="entry name" value="ZINC FINGER PROTEIN RLF"/>
    <property type="match status" value="1"/>
</dbReference>
<dbReference type="PROSITE" id="PS50157">
    <property type="entry name" value="ZINC_FINGER_C2H2_2"/>
    <property type="match status" value="3"/>
</dbReference>
<dbReference type="PANTHER" id="PTHR15507:SF14">
    <property type="entry name" value="ZINC FINGER PROTEIN 292"/>
    <property type="match status" value="1"/>
</dbReference>
<feature type="compositionally biased region" description="Basic and acidic residues" evidence="2">
    <location>
        <begin position="1254"/>
        <end position="1268"/>
    </location>
</feature>
<evidence type="ECO:0000256" key="2">
    <source>
        <dbReference type="SAM" id="MobiDB-lite"/>
    </source>
</evidence>